<dbReference type="PANTHER" id="PTHR33744:SF17">
    <property type="entry name" value="CONSERVED PROTEIN"/>
    <property type="match status" value="1"/>
</dbReference>
<organism evidence="2 3">
    <name type="scientific">Klugiella xanthotipulae</name>
    <dbReference type="NCBI Taxonomy" id="244735"/>
    <lineage>
        <taxon>Bacteria</taxon>
        <taxon>Bacillati</taxon>
        <taxon>Actinomycetota</taxon>
        <taxon>Actinomycetes</taxon>
        <taxon>Micrococcales</taxon>
        <taxon>Microbacteriaceae</taxon>
        <taxon>Klugiella</taxon>
    </lineage>
</organism>
<dbReference type="Gene3D" id="1.10.10.2840">
    <property type="entry name" value="PucR C-terminal helix-turn-helix domain"/>
    <property type="match status" value="1"/>
</dbReference>
<protein>
    <submittedName>
        <fullName evidence="2">DNA-binding PucR family transcriptional regulator</fullName>
    </submittedName>
</protein>
<evidence type="ECO:0000313" key="3">
    <source>
        <dbReference type="Proteomes" id="UP000318331"/>
    </source>
</evidence>
<sequence>MPAPHRTPGSVTLRALLHTVGEPLVRLLSGPRTRDQPLRTLALVEAEELRERSLPAADALLLVGARDALLPGLLPFVPDNSVVFVKLSGEPDVGLLSAAARRGISVVRVHREASWDQLTSILHRLLGTLEAADPATSALAGTVSDLFALAETVAAQVRGLVTIEDSGGEVLAYSRAIEGADELRISSILGRRGPADQMRRLSDEGVLSALASEGSVLRVPANEELGRAARLAAGIHSDGRQLGTLWVQEGREPFSADANALIPGAARLAARLMRGREHPAHRDDRLVLVGLGLGAEPAGEAPRLATVTETYALASLLNPQPHDLLAVIGVTVLPVPEVPTVDTDAVADPPAAELTADTMSYLRLHAASYRRPIALAAHRGTIYGVVATSDPDALQHWAASALADAGGRFGRSLRAAVAEAPGGMVALPEARRSVDHLLDAVRRDPARYPAVVSLSGLRSDVLLSDIVALVADQPRLRDPRLDALREHDTRSGGELVASIRAYLDAFSDVRAAAAVLRVHPNTLRYRLGRAEDLSGLALNDPATRIVLGVLLRLSCDGANG</sequence>
<dbReference type="InterPro" id="IPR025736">
    <property type="entry name" value="PucR_C-HTH_dom"/>
</dbReference>
<reference evidence="2 3" key="1">
    <citation type="submission" date="2019-06" db="EMBL/GenBank/DDBJ databases">
        <title>Sequencing the genomes of 1000 actinobacteria strains.</title>
        <authorList>
            <person name="Klenk H.-P."/>
        </authorList>
    </citation>
    <scope>NUCLEOTIDE SEQUENCE [LARGE SCALE GENOMIC DNA]</scope>
    <source>
        <strain evidence="2 3">DSM 18031</strain>
    </source>
</reference>
<dbReference type="AlphaFoldDB" id="A0A543I732"/>
<name>A0A543I732_9MICO</name>
<accession>A0A543I732</accession>
<comment type="caution">
    <text evidence="2">The sequence shown here is derived from an EMBL/GenBank/DDBJ whole genome shotgun (WGS) entry which is preliminary data.</text>
</comment>
<proteinExistence type="predicted"/>
<dbReference type="EMBL" id="VFPN01000001">
    <property type="protein sequence ID" value="TQM66387.1"/>
    <property type="molecule type" value="Genomic_DNA"/>
</dbReference>
<dbReference type="InterPro" id="IPR042070">
    <property type="entry name" value="PucR_C-HTH_sf"/>
</dbReference>
<dbReference type="Proteomes" id="UP000318331">
    <property type="component" value="Unassembled WGS sequence"/>
</dbReference>
<dbReference type="GO" id="GO:0003677">
    <property type="term" value="F:DNA binding"/>
    <property type="evidence" value="ECO:0007669"/>
    <property type="project" value="UniProtKB-KW"/>
</dbReference>
<keyword evidence="3" id="KW-1185">Reference proteome</keyword>
<dbReference type="RefSeq" id="WP_170206043.1">
    <property type="nucleotide sequence ID" value="NZ_BAAAYS010000003.1"/>
</dbReference>
<gene>
    <name evidence="2" type="ORF">FB466_1227</name>
</gene>
<keyword evidence="2" id="KW-0238">DNA-binding</keyword>
<dbReference type="InterPro" id="IPR051448">
    <property type="entry name" value="CdaR-like_regulators"/>
</dbReference>
<dbReference type="PANTHER" id="PTHR33744">
    <property type="entry name" value="CARBOHYDRATE DIACID REGULATOR"/>
    <property type="match status" value="1"/>
</dbReference>
<feature type="domain" description="PucR C-terminal helix-turn-helix" evidence="1">
    <location>
        <begin position="495"/>
        <end position="552"/>
    </location>
</feature>
<dbReference type="Pfam" id="PF13556">
    <property type="entry name" value="HTH_30"/>
    <property type="match status" value="1"/>
</dbReference>
<evidence type="ECO:0000313" key="2">
    <source>
        <dbReference type="EMBL" id="TQM66387.1"/>
    </source>
</evidence>
<evidence type="ECO:0000259" key="1">
    <source>
        <dbReference type="Pfam" id="PF13556"/>
    </source>
</evidence>